<dbReference type="RefSeq" id="WP_380223147.1">
    <property type="nucleotide sequence ID" value="NZ_JBHSOF010000001.1"/>
</dbReference>
<feature type="region of interest" description="Disordered" evidence="1">
    <location>
        <begin position="98"/>
        <end position="213"/>
    </location>
</feature>
<evidence type="ECO:0000259" key="3">
    <source>
        <dbReference type="Pfam" id="PF00188"/>
    </source>
</evidence>
<keyword evidence="2" id="KW-1133">Transmembrane helix</keyword>
<protein>
    <submittedName>
        <fullName evidence="4">CAP domain-containing protein</fullName>
    </submittedName>
</protein>
<dbReference type="EMBL" id="JBHSOF010000001">
    <property type="protein sequence ID" value="MFC5661588.1"/>
    <property type="molecule type" value="Genomic_DNA"/>
</dbReference>
<dbReference type="PANTHER" id="PTHR31157:SF1">
    <property type="entry name" value="SCP DOMAIN-CONTAINING PROTEIN"/>
    <property type="match status" value="1"/>
</dbReference>
<proteinExistence type="predicted"/>
<gene>
    <name evidence="4" type="ORF">ACFP3U_01180</name>
</gene>
<name>A0ABW0WTJ9_9ACTN</name>
<dbReference type="PANTHER" id="PTHR31157">
    <property type="entry name" value="SCP DOMAIN-CONTAINING PROTEIN"/>
    <property type="match status" value="1"/>
</dbReference>
<accession>A0ABW0WTJ9</accession>
<evidence type="ECO:0000256" key="1">
    <source>
        <dbReference type="SAM" id="MobiDB-lite"/>
    </source>
</evidence>
<evidence type="ECO:0000313" key="5">
    <source>
        <dbReference type="Proteomes" id="UP001595975"/>
    </source>
</evidence>
<comment type="caution">
    <text evidence="4">The sequence shown here is derived from an EMBL/GenBank/DDBJ whole genome shotgun (WGS) entry which is preliminary data.</text>
</comment>
<evidence type="ECO:0000256" key="2">
    <source>
        <dbReference type="SAM" id="Phobius"/>
    </source>
</evidence>
<feature type="transmembrane region" description="Helical" evidence="2">
    <location>
        <begin position="41"/>
        <end position="69"/>
    </location>
</feature>
<feature type="compositionally biased region" description="Low complexity" evidence="1">
    <location>
        <begin position="179"/>
        <end position="210"/>
    </location>
</feature>
<dbReference type="InterPro" id="IPR035940">
    <property type="entry name" value="CAP_sf"/>
</dbReference>
<dbReference type="SUPFAM" id="SSF55797">
    <property type="entry name" value="PR-1-like"/>
    <property type="match status" value="1"/>
</dbReference>
<keyword evidence="5" id="KW-1185">Reference proteome</keyword>
<keyword evidence="2" id="KW-0812">Transmembrane</keyword>
<sequence>MNSEDRTSILPATGRPTGAGGRGARRAAERRRGQGRRRRRGMVPVVAVVAAVAGTGVIAAVTGAGYAVYRGEEGSDSGARAAAYAPLVAAEAGDLNGIQVPGAGGEPAPDPAATDQARAATTTPAPTTAPATPSASAGTPGRSASTAPTTASGSPRNPAASPSAGTTGDSTAGAPDPGKPTTPAATSSATTAKPSTTAPRPTATTAPGGSSNSSFAQQVVDLVNNQRSQAGCSPLSMDSKLTTAAQAHSDDMANRNYFDHASPEGYHADHRIEAAGYRWSAWGENIARGQKDPAAVMESWMNSPGHRANILNCSFKQIGVGVRTGSGGPWWTQVFASPS</sequence>
<dbReference type="Gene3D" id="3.40.33.10">
    <property type="entry name" value="CAP"/>
    <property type="match status" value="1"/>
</dbReference>
<evidence type="ECO:0000313" key="4">
    <source>
        <dbReference type="EMBL" id="MFC5661588.1"/>
    </source>
</evidence>
<keyword evidence="2" id="KW-0472">Membrane</keyword>
<dbReference type="Pfam" id="PF00188">
    <property type="entry name" value="CAP"/>
    <property type="match status" value="1"/>
</dbReference>
<dbReference type="InterPro" id="IPR014044">
    <property type="entry name" value="CAP_dom"/>
</dbReference>
<reference evidence="5" key="1">
    <citation type="journal article" date="2019" name="Int. J. Syst. Evol. Microbiol.">
        <title>The Global Catalogue of Microorganisms (GCM) 10K type strain sequencing project: providing services to taxonomists for standard genome sequencing and annotation.</title>
        <authorList>
            <consortium name="The Broad Institute Genomics Platform"/>
            <consortium name="The Broad Institute Genome Sequencing Center for Infectious Disease"/>
            <person name="Wu L."/>
            <person name="Ma J."/>
        </authorList>
    </citation>
    <scope>NUCLEOTIDE SEQUENCE [LARGE SCALE GENOMIC DNA]</scope>
    <source>
        <strain evidence="5">CGMCC 4.1437</strain>
    </source>
</reference>
<organism evidence="4 5">
    <name type="scientific">Kitasatospora misakiensis</name>
    <dbReference type="NCBI Taxonomy" id="67330"/>
    <lineage>
        <taxon>Bacteria</taxon>
        <taxon>Bacillati</taxon>
        <taxon>Actinomycetota</taxon>
        <taxon>Actinomycetes</taxon>
        <taxon>Kitasatosporales</taxon>
        <taxon>Streptomycetaceae</taxon>
        <taxon>Kitasatospora</taxon>
    </lineage>
</organism>
<feature type="compositionally biased region" description="Low complexity" evidence="1">
    <location>
        <begin position="111"/>
        <end position="156"/>
    </location>
</feature>
<feature type="domain" description="SCP" evidence="3">
    <location>
        <begin position="220"/>
        <end position="335"/>
    </location>
</feature>
<dbReference type="Proteomes" id="UP001595975">
    <property type="component" value="Unassembled WGS sequence"/>
</dbReference>
<dbReference type="CDD" id="cd05379">
    <property type="entry name" value="CAP_bacterial"/>
    <property type="match status" value="1"/>
</dbReference>
<feature type="region of interest" description="Disordered" evidence="1">
    <location>
        <begin position="1"/>
        <end position="40"/>
    </location>
</feature>